<dbReference type="AlphaFoldDB" id="A0AAJ6P7P6"/>
<evidence type="ECO:0000256" key="1">
    <source>
        <dbReference type="ARBA" id="ARBA00006096"/>
    </source>
</evidence>
<dbReference type="Pfam" id="PF02113">
    <property type="entry name" value="Peptidase_S13"/>
    <property type="match status" value="1"/>
</dbReference>
<dbReference type="NCBIfam" id="TIGR00666">
    <property type="entry name" value="PBP4"/>
    <property type="match status" value="1"/>
</dbReference>
<keyword evidence="4" id="KW-0121">Carboxypeptidase</keyword>
<dbReference type="Gene3D" id="3.40.710.10">
    <property type="entry name" value="DD-peptidase/beta-lactamase superfamily"/>
    <property type="match status" value="2"/>
</dbReference>
<feature type="chain" id="PRO_5042473717" evidence="3">
    <location>
        <begin position="25"/>
        <end position="490"/>
    </location>
</feature>
<evidence type="ECO:0000256" key="2">
    <source>
        <dbReference type="ARBA" id="ARBA00022801"/>
    </source>
</evidence>
<gene>
    <name evidence="4" type="primary">dacB</name>
    <name evidence="4" type="ORF">QI031_18535</name>
</gene>
<feature type="signal peptide" evidence="3">
    <location>
        <begin position="1"/>
        <end position="24"/>
    </location>
</feature>
<dbReference type="EMBL" id="CP124543">
    <property type="protein sequence ID" value="WGV23802.1"/>
    <property type="molecule type" value="Genomic_DNA"/>
</dbReference>
<keyword evidence="2 4" id="KW-0378">Hydrolase</keyword>
<dbReference type="InterPro" id="IPR012338">
    <property type="entry name" value="Beta-lactam/transpept-like"/>
</dbReference>
<sequence length="490" mass="53759">MRFNTFKKPLSFLLLFLTTQIAFSSTGVKAQTPVIPTNSTKSICPNQLKPVVDVLINRPQFSRMRWGVLVKPLSSAQTLYSRDAEKYFTPASNAKLLTTAAALQQLGANFRIRTSIYQDGEGILRVVGRGDPSLKTAQLTELAKQLRKLGVSQIQQLIADDSYFQGEIINSSWQWEDVQAYYGAPVNSLILNENAAVLSLLPQTIGKPLRLRWTEPTEAYRWQIENNSVTTQTDTPGSVEVSRDLKGATLKIQGQLPVDSQPDITAIAVFDPIEHFLRHFRQSLSIEGISVTRMFSATGGKNVQEIAAVESPPLSELLVETNVNSNNLYAEALLRTLAIKQPLEKNQTTADAGLKVLKTTLTQMGINPTSYVLVDGSGLSRKNLISPEALVQVLQLMAQSPQAEVFRASLPVAGVSGTLKNRFLNTTAVGTVQAKTGSMNGVISLSGYVNTPQYEPLVFSMMVNQSDQPASLVRQAMDEIVVFLTKLQRC</sequence>
<comment type="similarity">
    <text evidence="1">Belongs to the peptidase S13 family.</text>
</comment>
<dbReference type="Gene3D" id="3.50.80.20">
    <property type="entry name" value="D-Ala-D-Ala carboxypeptidase C, peptidase S13"/>
    <property type="match status" value="1"/>
</dbReference>
<organism evidence="4 5">
    <name type="scientific">Halotia branconii CENA392</name>
    <dbReference type="NCBI Taxonomy" id="1539056"/>
    <lineage>
        <taxon>Bacteria</taxon>
        <taxon>Bacillati</taxon>
        <taxon>Cyanobacteriota</taxon>
        <taxon>Cyanophyceae</taxon>
        <taxon>Nostocales</taxon>
        <taxon>Nodulariaceae</taxon>
        <taxon>Halotia</taxon>
    </lineage>
</organism>
<evidence type="ECO:0000313" key="4">
    <source>
        <dbReference type="EMBL" id="WGV23802.1"/>
    </source>
</evidence>
<dbReference type="Proteomes" id="UP001223520">
    <property type="component" value="Chromosome"/>
</dbReference>
<name>A0AAJ6P7P6_9CYAN</name>
<keyword evidence="5" id="KW-1185">Reference proteome</keyword>
<keyword evidence="4" id="KW-0645">Protease</keyword>
<keyword evidence="3" id="KW-0732">Signal</keyword>
<evidence type="ECO:0000256" key="3">
    <source>
        <dbReference type="SAM" id="SignalP"/>
    </source>
</evidence>
<dbReference type="GO" id="GO:0006508">
    <property type="term" value="P:proteolysis"/>
    <property type="evidence" value="ECO:0007669"/>
    <property type="project" value="InterPro"/>
</dbReference>
<dbReference type="KEGG" id="hbq:QI031_18535"/>
<dbReference type="GO" id="GO:0000270">
    <property type="term" value="P:peptidoglycan metabolic process"/>
    <property type="evidence" value="ECO:0007669"/>
    <property type="project" value="TreeGrafter"/>
</dbReference>
<protein>
    <submittedName>
        <fullName evidence="4">D-alanyl-D-alanine carboxypeptidase/D-alanyl-D-alanine-endopeptidase</fullName>
        <ecNumber evidence="4">3.4.16.4</ecNumber>
    </submittedName>
</protein>
<dbReference type="InterPro" id="IPR000667">
    <property type="entry name" value="Peptidase_S13"/>
</dbReference>
<dbReference type="PRINTS" id="PR00922">
    <property type="entry name" value="DADACBPTASE3"/>
</dbReference>
<dbReference type="PANTHER" id="PTHR30023">
    <property type="entry name" value="D-ALANYL-D-ALANINE CARBOXYPEPTIDASE"/>
    <property type="match status" value="1"/>
</dbReference>
<dbReference type="GO" id="GO:0009002">
    <property type="term" value="F:serine-type D-Ala-D-Ala carboxypeptidase activity"/>
    <property type="evidence" value="ECO:0007669"/>
    <property type="project" value="UniProtKB-EC"/>
</dbReference>
<dbReference type="RefSeq" id="WP_281481132.1">
    <property type="nucleotide sequence ID" value="NZ_CP124543.1"/>
</dbReference>
<evidence type="ECO:0000313" key="5">
    <source>
        <dbReference type="Proteomes" id="UP001223520"/>
    </source>
</evidence>
<dbReference type="EC" id="3.4.16.4" evidence="4"/>
<dbReference type="PANTHER" id="PTHR30023:SF0">
    <property type="entry name" value="PENICILLIN-SENSITIVE CARBOXYPEPTIDASE A"/>
    <property type="match status" value="1"/>
</dbReference>
<accession>A0AAJ6P7P6</accession>
<dbReference type="SUPFAM" id="SSF56601">
    <property type="entry name" value="beta-lactamase/transpeptidase-like"/>
    <property type="match status" value="1"/>
</dbReference>
<reference evidence="4 5" key="1">
    <citation type="journal article" date="2023" name="Limnol Oceanogr Lett">
        <title>Environmental adaptations by the intertidal Antarctic cyanobacterium Halotia branconii CENA392 as revealed using long-read genome sequencing.</title>
        <authorList>
            <person name="Dextro R.B."/>
            <person name="Delbaje E."/>
            <person name="Freitas P.N.N."/>
            <person name="Geraldes V."/>
            <person name="Pinto E."/>
            <person name="Long P.F."/>
            <person name="Fiore M.F."/>
        </authorList>
    </citation>
    <scope>NUCLEOTIDE SEQUENCE [LARGE SCALE GENOMIC DNA]</scope>
    <source>
        <strain evidence="4 5">CENA392</strain>
    </source>
</reference>
<proteinExistence type="inferred from homology"/>